<evidence type="ECO:0000313" key="2">
    <source>
        <dbReference type="EMBL" id="QTE48986.1"/>
    </source>
</evidence>
<proteinExistence type="predicted"/>
<gene>
    <name evidence="2" type="ORF">J3L21_26160</name>
</gene>
<organism evidence="2 3">
    <name type="scientific">Mucilaginibacter rubeus</name>
    <dbReference type="NCBI Taxonomy" id="2027860"/>
    <lineage>
        <taxon>Bacteria</taxon>
        <taxon>Pseudomonadati</taxon>
        <taxon>Bacteroidota</taxon>
        <taxon>Sphingobacteriia</taxon>
        <taxon>Sphingobacteriales</taxon>
        <taxon>Sphingobacteriaceae</taxon>
        <taxon>Mucilaginibacter</taxon>
    </lineage>
</organism>
<dbReference type="PANTHER" id="PTHR33055">
    <property type="entry name" value="TRANSPOSASE FOR INSERTION SEQUENCE ELEMENT IS1111A"/>
    <property type="match status" value="1"/>
</dbReference>
<dbReference type="Proteomes" id="UP000663940">
    <property type="component" value="Chromosome"/>
</dbReference>
<reference evidence="2 3" key="1">
    <citation type="submission" date="2021-03" db="EMBL/GenBank/DDBJ databases">
        <title>Mucilaginibacter strains isolated from gold and copper mining confer multi heavy-metal resistance.</title>
        <authorList>
            <person name="Li Y."/>
        </authorList>
    </citation>
    <scope>NUCLEOTIDE SEQUENCE [LARGE SCALE GENOMIC DNA]</scope>
    <source>
        <strain evidence="2 3">P2-4</strain>
    </source>
</reference>
<sequence>MYSIKLATYLNDIGIPFAMLPALQIKQSIGIRRGKNDQIDAQRIAEYAWLHRETIQATLLPAKSILKLQSLLTLRNRLVCDRGGYEATWKEQKRHWKEKSTRDISSL</sequence>
<evidence type="ECO:0000313" key="3">
    <source>
        <dbReference type="Proteomes" id="UP000663940"/>
    </source>
</evidence>
<dbReference type="PANTHER" id="PTHR33055:SF3">
    <property type="entry name" value="PUTATIVE TRANSPOSASE FOR IS117-RELATED"/>
    <property type="match status" value="1"/>
</dbReference>
<dbReference type="EMBL" id="CP071880">
    <property type="protein sequence ID" value="QTE48986.1"/>
    <property type="molecule type" value="Genomic_DNA"/>
</dbReference>
<dbReference type="InterPro" id="IPR047650">
    <property type="entry name" value="Transpos_IS110"/>
</dbReference>
<protein>
    <submittedName>
        <fullName evidence="2">Transposase</fullName>
    </submittedName>
</protein>
<dbReference type="InterPro" id="IPR002525">
    <property type="entry name" value="Transp_IS110-like_N"/>
</dbReference>
<evidence type="ECO:0000259" key="1">
    <source>
        <dbReference type="Pfam" id="PF01548"/>
    </source>
</evidence>
<accession>A0ABX7U8B6</accession>
<dbReference type="Pfam" id="PF01548">
    <property type="entry name" value="DEDD_Tnp_IS110"/>
    <property type="match status" value="1"/>
</dbReference>
<name>A0ABX7U8B6_9SPHI</name>
<feature type="domain" description="Transposase IS110-like N-terminal" evidence="1">
    <location>
        <begin position="2"/>
        <end position="82"/>
    </location>
</feature>
<keyword evidence="3" id="KW-1185">Reference proteome</keyword>